<protein>
    <submittedName>
        <fullName evidence="1">Uncharacterized protein</fullName>
    </submittedName>
</protein>
<name>A0ABS8DFU8_9FIRM</name>
<organism evidence="1 2">
    <name type="scientific">Bariatricus massiliensis</name>
    <dbReference type="NCBI Taxonomy" id="1745713"/>
    <lineage>
        <taxon>Bacteria</taxon>
        <taxon>Bacillati</taxon>
        <taxon>Bacillota</taxon>
        <taxon>Clostridia</taxon>
        <taxon>Lachnospirales</taxon>
        <taxon>Lachnospiraceae</taxon>
        <taxon>Bariatricus</taxon>
    </lineage>
</organism>
<comment type="caution">
    <text evidence="1">The sequence shown here is derived from an EMBL/GenBank/DDBJ whole genome shotgun (WGS) entry which is preliminary data.</text>
</comment>
<evidence type="ECO:0000313" key="1">
    <source>
        <dbReference type="EMBL" id="MCB7386972.1"/>
    </source>
</evidence>
<dbReference type="RefSeq" id="WP_066735965.1">
    <property type="nucleotide sequence ID" value="NZ_JAJCIQ010000002.1"/>
</dbReference>
<reference evidence="1 2" key="1">
    <citation type="submission" date="2021-10" db="EMBL/GenBank/DDBJ databases">
        <title>Collection of gut derived symbiotic bacterial strains cultured from healthy donors.</title>
        <authorList>
            <person name="Lin H."/>
            <person name="Littmann E."/>
            <person name="Kohout C."/>
            <person name="Pamer E.G."/>
        </authorList>
    </citation>
    <scope>NUCLEOTIDE SEQUENCE [LARGE SCALE GENOMIC DNA]</scope>
    <source>
        <strain evidence="1 2">DFI.1.165</strain>
    </source>
</reference>
<dbReference type="Proteomes" id="UP001299546">
    <property type="component" value="Unassembled WGS sequence"/>
</dbReference>
<proteinExistence type="predicted"/>
<dbReference type="EMBL" id="JAJCIS010000002">
    <property type="protein sequence ID" value="MCB7386972.1"/>
    <property type="molecule type" value="Genomic_DNA"/>
</dbReference>
<gene>
    <name evidence="1" type="ORF">LIZ65_06690</name>
</gene>
<sequence>MSQKCCHPCPMPGPEPYVPIDSYAQYSVLANPPSGSVLPMHTVFQEGDAIKLGSETEIILEPGYLYLVNYLFLATPGQDGYLQILPKIDGRPGLLYSVFATAGISKNASAPGSFTVRTPGPEEGTLSFVLAYAGPTSNIDISGAISVTPLLRI</sequence>
<accession>A0ABS8DFU8</accession>
<evidence type="ECO:0000313" key="2">
    <source>
        <dbReference type="Proteomes" id="UP001299546"/>
    </source>
</evidence>
<keyword evidence="2" id="KW-1185">Reference proteome</keyword>